<feature type="region of interest" description="Disordered" evidence="4">
    <location>
        <begin position="598"/>
        <end position="640"/>
    </location>
</feature>
<dbReference type="AlphaFoldDB" id="A0A5E4QF85"/>
<proteinExistence type="predicted"/>
<feature type="region of interest" description="Disordered" evidence="4">
    <location>
        <begin position="432"/>
        <end position="457"/>
    </location>
</feature>
<sequence>MNYKNFELNAMKETSYILNIQITFAVLIVTCNAAKLDRTYLPPSAANAGGTSDILSLPFTRSNNQGLGGLPAGSYENESQGIVVDAAVGTRSSDVVSGLGAPRISYGSTASKVGEAAFRDSPNRPVLNTYSSGRPERIQASRDRVASIVRYQTDISPDSYNYAFQTDNGINAEEAGVSIDGVNSEGAFSYTGDDGQVYSVTYTAGKDGYKPMGSHLPTPPPIPVEILQALEQNAKDEAAGLVDDGSYDTNKYNVGGEYSENYNNDAVINKLANRPTSVAQSGINQGIEVSRPNIGNFGFNKQSDNQKVPSGEPVQFVPSKLNIGSTGTYNQFNNQYNPSTFTFGNSVGSNPSNYQIIDENTRVTTLNQQASPISPPASLFDKTQIQSNNNPLESYQYFGAGQNINAHLSGNADNHNQEFNKQTTSIPLSQQKLQNQVTSPGSAFLSSKPTSYETSISGQPQTGYIGNNQHAIGFAQSQEEGNHILKPNLNQPSVSVQTDITQASFGQSLTNVAQSLNHYNSHEGNGLINNNNNIHKFTPSTNIDISNEPSDNSPIKPTQSSHLQEPTHDSTKHFSNMKKYFQPTSQAQVQTTQDLHNLQGTVKPSQPPFFQPIPSDASLSSSSSFSQVQGHHGTYNFDQHSRPFSSSKLIGQNYQIPVDTSSTVIASTDKRLSGISFIQQPTSHSVTLTESTSFNSPNQFFITSNRFPSAIIPVTGTPLNQDRQPEQSSTFAKETTSPQQQSQPNKIVGSNFNQSSVLTQITGQPQNSQNEIYEYTKPIQSFSDTTKPDDNPVSQDNKAPVVSEPAKQNNVNTQTNNMLQSELTPGQNIDTQRQPILDNKPNLSKPTPGQSASPSQFNTRPLFGSTILGSACCKNKIQNTQTQLEQKLIYNENQALRPQQENTNLFRAQPNQGVIGEQFDANRKPPSFDATGYHY</sequence>
<evidence type="ECO:0000256" key="2">
    <source>
        <dbReference type="ARBA" id="ARBA00022729"/>
    </source>
</evidence>
<dbReference type="PROSITE" id="PS00233">
    <property type="entry name" value="CHIT_BIND_RR_1"/>
    <property type="match status" value="1"/>
</dbReference>
<feature type="compositionally biased region" description="Polar residues" evidence="4">
    <location>
        <begin position="538"/>
        <end position="564"/>
    </location>
</feature>
<evidence type="ECO:0000256" key="3">
    <source>
        <dbReference type="PROSITE-ProRule" id="PRU00497"/>
    </source>
</evidence>
<feature type="compositionally biased region" description="Polar residues" evidence="4">
    <location>
        <begin position="841"/>
        <end position="856"/>
    </location>
</feature>
<keyword evidence="1 3" id="KW-0193">Cuticle</keyword>
<dbReference type="GO" id="GO:0042302">
    <property type="term" value="F:structural constituent of cuticle"/>
    <property type="evidence" value="ECO:0007669"/>
    <property type="project" value="UniProtKB-UniRule"/>
</dbReference>
<feature type="compositionally biased region" description="Polar residues" evidence="4">
    <location>
        <begin position="717"/>
        <end position="750"/>
    </location>
</feature>
<dbReference type="InterPro" id="IPR000618">
    <property type="entry name" value="Insect_cuticle"/>
</dbReference>
<feature type="region of interest" description="Disordered" evidence="4">
    <location>
        <begin position="781"/>
        <end position="813"/>
    </location>
</feature>
<gene>
    <name evidence="5" type="ORF">LSINAPIS_LOCUS7742</name>
</gene>
<dbReference type="PROSITE" id="PS51155">
    <property type="entry name" value="CHIT_BIND_RR_2"/>
    <property type="match status" value="1"/>
</dbReference>
<keyword evidence="2" id="KW-0732">Signal</keyword>
<feature type="region of interest" description="Disordered" evidence="4">
    <location>
        <begin position="713"/>
        <end position="750"/>
    </location>
</feature>
<accession>A0A5E4QF85</accession>
<dbReference type="InterPro" id="IPR031311">
    <property type="entry name" value="CHIT_BIND_RR_consensus"/>
</dbReference>
<evidence type="ECO:0000256" key="1">
    <source>
        <dbReference type="ARBA" id="ARBA00022460"/>
    </source>
</evidence>
<feature type="compositionally biased region" description="Low complexity" evidence="4">
    <location>
        <begin position="612"/>
        <end position="626"/>
    </location>
</feature>
<evidence type="ECO:0000313" key="6">
    <source>
        <dbReference type="Proteomes" id="UP000324832"/>
    </source>
</evidence>
<organism evidence="5 6">
    <name type="scientific">Leptidea sinapis</name>
    <dbReference type="NCBI Taxonomy" id="189913"/>
    <lineage>
        <taxon>Eukaryota</taxon>
        <taxon>Metazoa</taxon>
        <taxon>Ecdysozoa</taxon>
        <taxon>Arthropoda</taxon>
        <taxon>Hexapoda</taxon>
        <taxon>Insecta</taxon>
        <taxon>Pterygota</taxon>
        <taxon>Neoptera</taxon>
        <taxon>Endopterygota</taxon>
        <taxon>Lepidoptera</taxon>
        <taxon>Glossata</taxon>
        <taxon>Ditrysia</taxon>
        <taxon>Papilionoidea</taxon>
        <taxon>Pieridae</taxon>
        <taxon>Dismorphiinae</taxon>
        <taxon>Leptidea</taxon>
    </lineage>
</organism>
<keyword evidence="6" id="KW-1185">Reference proteome</keyword>
<protein>
    <submittedName>
        <fullName evidence="5">Uncharacterized protein</fullName>
    </submittedName>
</protein>
<dbReference type="Pfam" id="PF00379">
    <property type="entry name" value="Chitin_bind_4"/>
    <property type="match status" value="1"/>
</dbReference>
<dbReference type="Proteomes" id="UP000324832">
    <property type="component" value="Unassembled WGS sequence"/>
</dbReference>
<feature type="region of interest" description="Disordered" evidence="4">
    <location>
        <begin position="826"/>
        <end position="856"/>
    </location>
</feature>
<name>A0A5E4QF85_9NEOP</name>
<feature type="region of interest" description="Disordered" evidence="4">
    <location>
        <begin position="538"/>
        <end position="572"/>
    </location>
</feature>
<reference evidence="5 6" key="1">
    <citation type="submission" date="2017-07" db="EMBL/GenBank/DDBJ databases">
        <authorList>
            <person name="Talla V."/>
            <person name="Backstrom N."/>
        </authorList>
    </citation>
    <scope>NUCLEOTIDE SEQUENCE [LARGE SCALE GENOMIC DNA]</scope>
</reference>
<evidence type="ECO:0000256" key="4">
    <source>
        <dbReference type="SAM" id="MobiDB-lite"/>
    </source>
</evidence>
<dbReference type="EMBL" id="FZQP02002593">
    <property type="protein sequence ID" value="VVC96196.1"/>
    <property type="molecule type" value="Genomic_DNA"/>
</dbReference>
<evidence type="ECO:0000313" key="5">
    <source>
        <dbReference type="EMBL" id="VVC96196.1"/>
    </source>
</evidence>